<dbReference type="RefSeq" id="WP_203003008.1">
    <property type="nucleotide sequence ID" value="NZ_JADWYU010000201.1"/>
</dbReference>
<organism evidence="2 3">
    <name type="scientific">Frankia nepalensis</name>
    <dbReference type="NCBI Taxonomy" id="1836974"/>
    <lineage>
        <taxon>Bacteria</taxon>
        <taxon>Bacillati</taxon>
        <taxon>Actinomycetota</taxon>
        <taxon>Actinomycetes</taxon>
        <taxon>Frankiales</taxon>
        <taxon>Frankiaceae</taxon>
        <taxon>Frankia</taxon>
    </lineage>
</organism>
<protein>
    <submittedName>
        <fullName evidence="2">Uncharacterized protein</fullName>
    </submittedName>
</protein>
<evidence type="ECO:0000313" key="3">
    <source>
        <dbReference type="Proteomes" id="UP000604475"/>
    </source>
</evidence>
<evidence type="ECO:0000256" key="1">
    <source>
        <dbReference type="SAM" id="Phobius"/>
    </source>
</evidence>
<dbReference type="Proteomes" id="UP000604475">
    <property type="component" value="Unassembled WGS sequence"/>
</dbReference>
<accession>A0A937RQG5</accession>
<reference evidence="2" key="1">
    <citation type="submission" date="2020-12" db="EMBL/GenBank/DDBJ databases">
        <title>Genomic characterization of non-nitrogen-fixing Frankia strains.</title>
        <authorList>
            <person name="Carlos-Shanley C."/>
            <person name="Guerra T."/>
            <person name="Hahn D."/>
        </authorList>
    </citation>
    <scope>NUCLEOTIDE SEQUENCE</scope>
    <source>
        <strain evidence="2">CN6</strain>
    </source>
</reference>
<gene>
    <name evidence="2" type="ORF">I7412_31000</name>
</gene>
<dbReference type="EMBL" id="JAEACQ010000274">
    <property type="protein sequence ID" value="MBL7631509.1"/>
    <property type="molecule type" value="Genomic_DNA"/>
</dbReference>
<dbReference type="AlphaFoldDB" id="A0A937RQG5"/>
<keyword evidence="1" id="KW-0812">Transmembrane</keyword>
<proteinExistence type="predicted"/>
<keyword evidence="3" id="KW-1185">Reference proteome</keyword>
<evidence type="ECO:0000313" key="2">
    <source>
        <dbReference type="EMBL" id="MBL7631509.1"/>
    </source>
</evidence>
<comment type="caution">
    <text evidence="2">The sequence shown here is derived from an EMBL/GenBank/DDBJ whole genome shotgun (WGS) entry which is preliminary data.</text>
</comment>
<sequence length="70" mass="8108">MVHTIQDHPGIILRWISYLVIANGLTALSFWLLGKLDLFERYFFVPTVLASALIGQRLHDLKAQEEERRS</sequence>
<keyword evidence="1" id="KW-1133">Transmembrane helix</keyword>
<feature type="transmembrane region" description="Helical" evidence="1">
    <location>
        <begin position="12"/>
        <end position="33"/>
    </location>
</feature>
<keyword evidence="1" id="KW-0472">Membrane</keyword>
<name>A0A937RQG5_9ACTN</name>